<dbReference type="FunFam" id="3.10.50.10:FF:000001">
    <property type="entry name" value="Chitinase 3-like 1"/>
    <property type="match status" value="1"/>
</dbReference>
<reference evidence="11 12" key="1">
    <citation type="journal article" date="2024" name="BMC Genomics">
        <title>Genome assembly of redclaw crayfish (Cherax quadricarinatus) provides insights into its immune adaptation and hypoxia tolerance.</title>
        <authorList>
            <person name="Liu Z."/>
            <person name="Zheng J."/>
            <person name="Li H."/>
            <person name="Fang K."/>
            <person name="Wang S."/>
            <person name="He J."/>
            <person name="Zhou D."/>
            <person name="Weng S."/>
            <person name="Chi M."/>
            <person name="Gu Z."/>
            <person name="He J."/>
            <person name="Li F."/>
            <person name="Wang M."/>
        </authorList>
    </citation>
    <scope>NUCLEOTIDE SEQUENCE [LARGE SCALE GENOMIC DNA]</scope>
    <source>
        <strain evidence="11">ZL_2023a</strain>
    </source>
</reference>
<dbReference type="InterPro" id="IPR029070">
    <property type="entry name" value="Chitinase_insertion_sf"/>
</dbReference>
<feature type="compositionally biased region" description="Low complexity" evidence="7">
    <location>
        <begin position="409"/>
        <end position="425"/>
    </location>
</feature>
<feature type="chain" id="PRO_5043530675" description="Chitinase" evidence="8">
    <location>
        <begin position="23"/>
        <end position="498"/>
    </location>
</feature>
<dbReference type="Gene3D" id="3.20.20.80">
    <property type="entry name" value="Glycosidases"/>
    <property type="match status" value="1"/>
</dbReference>
<keyword evidence="3 6" id="KW-0378">Hydrolase</keyword>
<dbReference type="SMART" id="SM00494">
    <property type="entry name" value="ChtBD2"/>
    <property type="match status" value="1"/>
</dbReference>
<dbReference type="GO" id="GO:0004568">
    <property type="term" value="F:chitinase activity"/>
    <property type="evidence" value="ECO:0007669"/>
    <property type="project" value="UniProtKB-ARBA"/>
</dbReference>
<keyword evidence="12" id="KW-1185">Reference proteome</keyword>
<evidence type="ECO:0000256" key="6">
    <source>
        <dbReference type="RuleBase" id="RU000489"/>
    </source>
</evidence>
<evidence type="ECO:0000256" key="3">
    <source>
        <dbReference type="ARBA" id="ARBA00022801"/>
    </source>
</evidence>
<comment type="caution">
    <text evidence="11">The sequence shown here is derived from an EMBL/GenBank/DDBJ whole genome shotgun (WGS) entry which is preliminary data.</text>
</comment>
<dbReference type="SUPFAM" id="SSF51445">
    <property type="entry name" value="(Trans)glycosidases"/>
    <property type="match status" value="1"/>
</dbReference>
<keyword evidence="4" id="KW-1015">Disulfide bond</keyword>
<gene>
    <name evidence="11" type="ORF">OTU49_004625</name>
</gene>
<keyword evidence="8" id="KW-0732">Signal</keyword>
<keyword evidence="2" id="KW-0147">Chitin-binding</keyword>
<dbReference type="EMBL" id="JARKIK010000043">
    <property type="protein sequence ID" value="KAK8736740.1"/>
    <property type="molecule type" value="Genomic_DNA"/>
</dbReference>
<evidence type="ECO:0000259" key="9">
    <source>
        <dbReference type="PROSITE" id="PS50940"/>
    </source>
</evidence>
<evidence type="ECO:0000313" key="11">
    <source>
        <dbReference type="EMBL" id="KAK8736740.1"/>
    </source>
</evidence>
<dbReference type="SUPFAM" id="SSF57625">
    <property type="entry name" value="Invertebrate chitin-binding proteins"/>
    <property type="match status" value="1"/>
</dbReference>
<dbReference type="InterPro" id="IPR002557">
    <property type="entry name" value="Chitin-bd_dom"/>
</dbReference>
<organism evidence="11 12">
    <name type="scientific">Cherax quadricarinatus</name>
    <name type="common">Australian red claw crayfish</name>
    <dbReference type="NCBI Taxonomy" id="27406"/>
    <lineage>
        <taxon>Eukaryota</taxon>
        <taxon>Metazoa</taxon>
        <taxon>Ecdysozoa</taxon>
        <taxon>Arthropoda</taxon>
        <taxon>Crustacea</taxon>
        <taxon>Multicrustacea</taxon>
        <taxon>Malacostraca</taxon>
        <taxon>Eumalacostraca</taxon>
        <taxon>Eucarida</taxon>
        <taxon>Decapoda</taxon>
        <taxon>Pleocyemata</taxon>
        <taxon>Astacidea</taxon>
        <taxon>Parastacoidea</taxon>
        <taxon>Parastacidae</taxon>
        <taxon>Cherax</taxon>
    </lineage>
</organism>
<evidence type="ECO:0000259" key="10">
    <source>
        <dbReference type="PROSITE" id="PS51910"/>
    </source>
</evidence>
<dbReference type="InterPro" id="IPR001223">
    <property type="entry name" value="Glyco_hydro18_cat"/>
</dbReference>
<dbReference type="GO" id="GO:0006032">
    <property type="term" value="P:chitin catabolic process"/>
    <property type="evidence" value="ECO:0007669"/>
    <property type="project" value="TreeGrafter"/>
</dbReference>
<dbReference type="InterPro" id="IPR050314">
    <property type="entry name" value="Glycosyl_Hydrlase_18"/>
</dbReference>
<dbReference type="PROSITE" id="PS01095">
    <property type="entry name" value="GH18_1"/>
    <property type="match status" value="1"/>
</dbReference>
<dbReference type="SMART" id="SM00636">
    <property type="entry name" value="Glyco_18"/>
    <property type="match status" value="1"/>
</dbReference>
<evidence type="ECO:0008006" key="13">
    <source>
        <dbReference type="Google" id="ProtNLM"/>
    </source>
</evidence>
<dbReference type="CDD" id="cd02872">
    <property type="entry name" value="GH18_chitolectin_chitotriosidase"/>
    <property type="match status" value="1"/>
</dbReference>
<evidence type="ECO:0000256" key="8">
    <source>
        <dbReference type="SAM" id="SignalP"/>
    </source>
</evidence>
<dbReference type="AlphaFoldDB" id="A0AAW0WWP4"/>
<dbReference type="PANTHER" id="PTHR11177">
    <property type="entry name" value="CHITINASE"/>
    <property type="match status" value="1"/>
</dbReference>
<feature type="domain" description="Chitin-binding type-2" evidence="9">
    <location>
        <begin position="431"/>
        <end position="489"/>
    </location>
</feature>
<comment type="similarity">
    <text evidence="1">Belongs to the glycosyl hydrolase 18 family. Chitinase class II subfamily.</text>
</comment>
<dbReference type="PANTHER" id="PTHR11177:SF360">
    <property type="entry name" value="CHITINASE 4-RELATED"/>
    <property type="match status" value="1"/>
</dbReference>
<dbReference type="GO" id="GO:0008061">
    <property type="term" value="F:chitin binding"/>
    <property type="evidence" value="ECO:0007669"/>
    <property type="project" value="UniProtKB-KW"/>
</dbReference>
<dbReference type="PROSITE" id="PS51910">
    <property type="entry name" value="GH18_2"/>
    <property type="match status" value="1"/>
</dbReference>
<feature type="non-terminal residue" evidence="11">
    <location>
        <position position="1"/>
    </location>
</feature>
<evidence type="ECO:0000313" key="12">
    <source>
        <dbReference type="Proteomes" id="UP001445076"/>
    </source>
</evidence>
<keyword evidence="5 6" id="KW-0326">Glycosidase</keyword>
<evidence type="ECO:0000256" key="2">
    <source>
        <dbReference type="ARBA" id="ARBA00022669"/>
    </source>
</evidence>
<dbReference type="GO" id="GO:0005576">
    <property type="term" value="C:extracellular region"/>
    <property type="evidence" value="ECO:0007669"/>
    <property type="project" value="InterPro"/>
</dbReference>
<dbReference type="PROSITE" id="PS50940">
    <property type="entry name" value="CHIT_BIND_II"/>
    <property type="match status" value="1"/>
</dbReference>
<evidence type="ECO:0000256" key="5">
    <source>
        <dbReference type="ARBA" id="ARBA00023295"/>
    </source>
</evidence>
<name>A0AAW0WWP4_CHEQU</name>
<dbReference type="Proteomes" id="UP001445076">
    <property type="component" value="Unassembled WGS sequence"/>
</dbReference>
<dbReference type="InterPro" id="IPR036508">
    <property type="entry name" value="Chitin-bd_dom_sf"/>
</dbReference>
<feature type="signal peptide" evidence="8">
    <location>
        <begin position="1"/>
        <end position="22"/>
    </location>
</feature>
<evidence type="ECO:0000256" key="1">
    <source>
        <dbReference type="ARBA" id="ARBA00009121"/>
    </source>
</evidence>
<feature type="domain" description="GH18" evidence="10">
    <location>
        <begin position="25"/>
        <end position="399"/>
    </location>
</feature>
<feature type="region of interest" description="Disordered" evidence="7">
    <location>
        <begin position="398"/>
        <end position="437"/>
    </location>
</feature>
<evidence type="ECO:0000256" key="4">
    <source>
        <dbReference type="ARBA" id="ARBA00023157"/>
    </source>
</evidence>
<protein>
    <recommendedName>
        <fullName evidence="13">Chitinase</fullName>
    </recommendedName>
</protein>
<evidence type="ECO:0000256" key="7">
    <source>
        <dbReference type="SAM" id="MobiDB-lite"/>
    </source>
</evidence>
<sequence>SIRTMKLLLLSTLAALLALSAASDGVMVCYYGSWAVYRPDNGKFDVENIDPAICTHLIFGFAGLGSDNKIRVLDPYNELCENYGKCAYDRFNALKDKNAELVTILAVGGWNEGSTKYSQMAASAGTRQTFVDSSVEMLKTHNFDGLDMDWEYPTQRGGNPEDKENFVSLLSDLKTALHAEGMILTAAVSAGKLTIDPAYDIPAMAENIDIVNLMAYDLHGAWETYTHHQSGLYPYPDDTGDNVYLNQDFAVRYWIDGGMPSTKIALGVPLYGRCYKLDYSTDETGYYAPASQPGPAGPYTRSPGFLGYNEICEFQKDEGDWVVEIAPGMNEPYTYSYNHERIWCSYDDHDSCVIKADYAKSMNLAGMMVWSIETDDFLGYCDERPFDLIKTLRETFTGEVIPTPPTPPTTTADPDATTTPSTTTRGPPPPDGVCSKPGLNPDPENCHHYYLCAPNTENGYDATEEICPEGTLFNPNANICDWSYSVCAIGNICENDCA</sequence>
<dbReference type="GO" id="GO:0005975">
    <property type="term" value="P:carbohydrate metabolic process"/>
    <property type="evidence" value="ECO:0007669"/>
    <property type="project" value="InterPro"/>
</dbReference>
<dbReference type="Pfam" id="PF01607">
    <property type="entry name" value="CBM_14"/>
    <property type="match status" value="1"/>
</dbReference>
<proteinExistence type="inferred from homology"/>
<dbReference type="SUPFAM" id="SSF54556">
    <property type="entry name" value="Chitinase insertion domain"/>
    <property type="match status" value="1"/>
</dbReference>
<dbReference type="Gene3D" id="3.10.50.10">
    <property type="match status" value="1"/>
</dbReference>
<accession>A0AAW0WWP4</accession>
<dbReference type="InterPro" id="IPR001579">
    <property type="entry name" value="Glyco_hydro_18_chit_AS"/>
</dbReference>
<dbReference type="InterPro" id="IPR011583">
    <property type="entry name" value="Chitinase_II/V-like_cat"/>
</dbReference>
<dbReference type="Gene3D" id="2.170.140.10">
    <property type="entry name" value="Chitin binding domain"/>
    <property type="match status" value="1"/>
</dbReference>
<dbReference type="Pfam" id="PF00704">
    <property type="entry name" value="Glyco_hydro_18"/>
    <property type="match status" value="1"/>
</dbReference>
<dbReference type="InterPro" id="IPR017853">
    <property type="entry name" value="GH"/>
</dbReference>